<dbReference type="FunFam" id="3.40.50.300:FF:001188">
    <property type="entry name" value="DNA mismatch repair protein"/>
    <property type="match status" value="1"/>
</dbReference>
<comment type="caution">
    <text evidence="7">The sequence shown here is derived from an EMBL/GenBank/DDBJ whole genome shotgun (WGS) entry which is preliminary data.</text>
</comment>
<dbReference type="SUPFAM" id="SSF52540">
    <property type="entry name" value="P-loop containing nucleoside triphosphate hydrolases"/>
    <property type="match status" value="1"/>
</dbReference>
<dbReference type="GO" id="GO:0003677">
    <property type="term" value="F:DNA binding"/>
    <property type="evidence" value="ECO:0007669"/>
    <property type="project" value="UniProtKB-KW"/>
</dbReference>
<sequence length="1393" mass="153774">MRRIPPPASTHPSRYGSSTWILNPFIECGISGLRESPARKSISRYGDGKKVDDFKSPFTSGRLSTLRTRRGKEITLDGTVANGMSTSLALGERPMPSVMGGQGRVGLRLVSAAHSWMHADVNRVNVSIHKQCKGGRSRSGGHQDWQQIWSKGTYTRRGGFPVRGWPSKSFRQLLPVITLSRTNASDAAAGSGIIKRSRGFKTKTGSSGGSGSSLSKLSGSSAKINQRGDVKYIAWWEERMAECQKSSTKELIKRLDFSNLLGLNTSLRMGSLKEGSIALELLDIKRRYPHELILCRIGEFYETLGFDACLLVEYAGLNPMGGLKSDAVPKAGCPIVNLRQTLDDLTDHGFSICIIEEVKGPSNVRQRKERFIGGHAHPGSPYVYGLAEADLDVEFPDPVPVIAVARSALGYKLISIVEMMRTICVEDQLTEEAVVAKLRAKSYQRLFLHKSLKDNSTDTVRWGEFGEGGMLWAECRGMHDEWYENDPESELLSRVRELYDLDANEEFRTIVTPPGERPRPLYVGTASQVGVLPTQGVPSLLKVLLPRDVNGLCTSYLRDLLLNPPPHAVAARIQQAVCLMSNITCSVPDFICVSAAKLVKLIGAREANHIEFARLKSMAEDVLQMEREPHLTEILNLLLDPTWLATGLRIGRDQLVNDCSFLVDRLGDVLAPAGDPENDVSKNEIIPDEFFQDMEVRWKGRVRRGHVEKAYAEVDRTASRLGEVVDTDFTPIIKRTRALALPVGGGAGGARAEIVYSREHKGVFLKGRRFSPSVWGGTPGEEEIKRLKPALDAKGKKLGDEWYTTRRVDDALNDYRYAVEVASNAVFECLKSLAQEIQCKMNAVVFISSMCTIAKTFFSHVGEAKRRRWVVPAPIAENGRGNEAEQEPRLYLEDMFPYWLDKTREQAVLNTVEMSSMFLLTGPNGGGKSSVLRSVCATSLLAICGLMVPCRSASVARLDSIMLRMMISDSPADGKSSFQMEMSELRSIASEATPKSLVLYDELCKGTEVNKGTCLVASVLEHLDRIGCLGVISTHLHDLLDMQLNTKRVVRKAMGTELVNGHPKPTWKLVDGECRESLAFETARKEGVPNGIVDRAEVFYKEWSKFSLAKIRQELNKTGTRSLYLDHPPAYVQSGLSQLLGVGQETSAKRVEAELSEMNAVTETSRESESTFYPEGTSSIETVSTAGKVSPVFTAEVRSSDAVNPLSSSDNPSPVLTRLRSQGGQVVSGVEDVFLKSLTVGREGELCTEGSDDLNEKPDSAIEKAFVELCQEKLCQLHSSDVVERIVSRSPVCFYVGPREKPPPTITNRSCVYILQQPDGRFYVGQTDNLSGRISVHRTKFSQAPFYYIPLPNKSVACEVETFLIHQLRVAGFSLANSGDQYHRYFGTASPPF</sequence>
<dbReference type="InterPro" id="IPR027417">
    <property type="entry name" value="P-loop_NTPase"/>
</dbReference>
<dbReference type="Gene3D" id="3.40.1440.10">
    <property type="entry name" value="GIY-YIG endonuclease"/>
    <property type="match status" value="1"/>
</dbReference>
<evidence type="ECO:0000259" key="6">
    <source>
        <dbReference type="PROSITE" id="PS00486"/>
    </source>
</evidence>
<dbReference type="InterPro" id="IPR053276">
    <property type="entry name" value="MtDNA_mismatch_repair_MutS"/>
</dbReference>
<dbReference type="PANTHER" id="PTHR48448">
    <property type="entry name" value="MUTL PROTEIN ISOFORM 1"/>
    <property type="match status" value="1"/>
</dbReference>
<dbReference type="EMBL" id="JBJQOH010000007">
    <property type="protein sequence ID" value="KAL3679877.1"/>
    <property type="molecule type" value="Genomic_DNA"/>
</dbReference>
<keyword evidence="3" id="KW-0067">ATP-binding</keyword>
<protein>
    <recommendedName>
        <fullName evidence="6">DNA mismatch repair proteins mutS family domain-containing protein</fullName>
    </recommendedName>
</protein>
<dbReference type="PROSITE" id="PS00486">
    <property type="entry name" value="DNA_MISMATCH_REPAIR_2"/>
    <property type="match status" value="1"/>
</dbReference>
<evidence type="ECO:0000256" key="4">
    <source>
        <dbReference type="ARBA" id="ARBA00023125"/>
    </source>
</evidence>
<feature type="region of interest" description="Disordered" evidence="5">
    <location>
        <begin position="198"/>
        <end position="219"/>
    </location>
</feature>
<dbReference type="GO" id="GO:0006974">
    <property type="term" value="P:DNA damage response"/>
    <property type="evidence" value="ECO:0007669"/>
    <property type="project" value="UniProtKB-KW"/>
</dbReference>
<dbReference type="SUPFAM" id="SSF82771">
    <property type="entry name" value="GIY-YIG endonuclease"/>
    <property type="match status" value="1"/>
</dbReference>
<feature type="domain" description="DNA mismatch repair proteins mutS family" evidence="6">
    <location>
        <begin position="996"/>
        <end position="1012"/>
    </location>
</feature>
<dbReference type="Proteomes" id="UP001633002">
    <property type="component" value="Unassembled WGS sequence"/>
</dbReference>
<keyword evidence="2" id="KW-0227">DNA damage</keyword>
<evidence type="ECO:0000313" key="7">
    <source>
        <dbReference type="EMBL" id="KAL3679877.1"/>
    </source>
</evidence>
<dbReference type="InterPro" id="IPR007695">
    <property type="entry name" value="DNA_mismatch_repair_MutS-lik_N"/>
</dbReference>
<name>A0ABD3GL01_9MARC</name>
<dbReference type="Pfam" id="PF00488">
    <property type="entry name" value="MutS_V"/>
    <property type="match status" value="1"/>
</dbReference>
<keyword evidence="4" id="KW-0238">DNA-binding</keyword>
<evidence type="ECO:0000256" key="3">
    <source>
        <dbReference type="ARBA" id="ARBA00022840"/>
    </source>
</evidence>
<dbReference type="SUPFAM" id="SSF55271">
    <property type="entry name" value="DNA repair protein MutS, domain I"/>
    <property type="match status" value="1"/>
</dbReference>
<evidence type="ECO:0000256" key="1">
    <source>
        <dbReference type="ARBA" id="ARBA00022741"/>
    </source>
</evidence>
<evidence type="ECO:0000256" key="2">
    <source>
        <dbReference type="ARBA" id="ARBA00022763"/>
    </source>
</evidence>
<accession>A0ABD3GL01</accession>
<dbReference type="SMART" id="SM00534">
    <property type="entry name" value="MUTSac"/>
    <property type="match status" value="1"/>
</dbReference>
<dbReference type="GO" id="GO:0005524">
    <property type="term" value="F:ATP binding"/>
    <property type="evidence" value="ECO:0007669"/>
    <property type="project" value="UniProtKB-KW"/>
</dbReference>
<evidence type="ECO:0000313" key="8">
    <source>
        <dbReference type="Proteomes" id="UP001633002"/>
    </source>
</evidence>
<dbReference type="Pfam" id="PF01624">
    <property type="entry name" value="MutS_I"/>
    <property type="match status" value="1"/>
</dbReference>
<reference evidence="7 8" key="1">
    <citation type="submission" date="2024-09" db="EMBL/GenBank/DDBJ databases">
        <title>Chromosome-scale assembly of Riccia sorocarpa.</title>
        <authorList>
            <person name="Paukszto L."/>
        </authorList>
    </citation>
    <scope>NUCLEOTIDE SEQUENCE [LARGE SCALE GENOMIC DNA]</scope>
    <source>
        <strain evidence="7">LP-2024</strain>
        <tissue evidence="7">Aerial parts of the thallus</tissue>
    </source>
</reference>
<dbReference type="Gene3D" id="3.40.1170.10">
    <property type="entry name" value="DNA repair protein MutS, domain I"/>
    <property type="match status" value="1"/>
</dbReference>
<organism evidence="7 8">
    <name type="scientific">Riccia sorocarpa</name>
    <dbReference type="NCBI Taxonomy" id="122646"/>
    <lineage>
        <taxon>Eukaryota</taxon>
        <taxon>Viridiplantae</taxon>
        <taxon>Streptophyta</taxon>
        <taxon>Embryophyta</taxon>
        <taxon>Marchantiophyta</taxon>
        <taxon>Marchantiopsida</taxon>
        <taxon>Marchantiidae</taxon>
        <taxon>Marchantiales</taxon>
        <taxon>Ricciaceae</taxon>
        <taxon>Riccia</taxon>
    </lineage>
</organism>
<gene>
    <name evidence="7" type="ORF">R1sor_022833</name>
</gene>
<dbReference type="Gene3D" id="3.40.50.300">
    <property type="entry name" value="P-loop containing nucleotide triphosphate hydrolases"/>
    <property type="match status" value="1"/>
</dbReference>
<proteinExistence type="predicted"/>
<dbReference type="InterPro" id="IPR035901">
    <property type="entry name" value="GIY-YIG_endonuc_sf"/>
</dbReference>
<keyword evidence="8" id="KW-1185">Reference proteome</keyword>
<dbReference type="PANTHER" id="PTHR48448:SF1">
    <property type="entry name" value="MUTL PROTEIN ISOFORM 1"/>
    <property type="match status" value="1"/>
</dbReference>
<dbReference type="CDD" id="cd03243">
    <property type="entry name" value="ABC_MutS_homologs"/>
    <property type="match status" value="1"/>
</dbReference>
<evidence type="ECO:0000256" key="5">
    <source>
        <dbReference type="SAM" id="MobiDB-lite"/>
    </source>
</evidence>
<dbReference type="InterPro" id="IPR000432">
    <property type="entry name" value="DNA_mismatch_repair_MutS_C"/>
</dbReference>
<dbReference type="InterPro" id="IPR016151">
    <property type="entry name" value="DNA_mismatch_repair_MutS_N"/>
</dbReference>
<keyword evidence="1" id="KW-0547">Nucleotide-binding</keyword>